<dbReference type="Proteomes" id="UP000466517">
    <property type="component" value="Chromosome"/>
</dbReference>
<dbReference type="AlphaFoldDB" id="A0A7I7XJF4"/>
<protein>
    <submittedName>
        <fullName evidence="2">Uncharacterized protein</fullName>
    </submittedName>
</protein>
<organism evidence="2 3">
    <name type="scientific">Mycolicibacterium madagascariense</name>
    <dbReference type="NCBI Taxonomy" id="212765"/>
    <lineage>
        <taxon>Bacteria</taxon>
        <taxon>Bacillati</taxon>
        <taxon>Actinomycetota</taxon>
        <taxon>Actinomycetes</taxon>
        <taxon>Mycobacteriales</taxon>
        <taxon>Mycobacteriaceae</taxon>
        <taxon>Mycolicibacterium</taxon>
    </lineage>
</organism>
<feature type="compositionally biased region" description="Polar residues" evidence="1">
    <location>
        <begin position="97"/>
        <end position="109"/>
    </location>
</feature>
<feature type="region of interest" description="Disordered" evidence="1">
    <location>
        <begin position="93"/>
        <end position="122"/>
    </location>
</feature>
<dbReference type="EMBL" id="AP022610">
    <property type="protein sequence ID" value="BBZ29318.1"/>
    <property type="molecule type" value="Genomic_DNA"/>
</dbReference>
<keyword evidence="3" id="KW-1185">Reference proteome</keyword>
<dbReference type="KEGG" id="mmag:MMAD_36130"/>
<accession>A0A7I7XJF4</accession>
<evidence type="ECO:0000313" key="2">
    <source>
        <dbReference type="EMBL" id="BBZ29318.1"/>
    </source>
</evidence>
<reference evidence="2 3" key="1">
    <citation type="journal article" date="2019" name="Emerg. Microbes Infect.">
        <title>Comprehensive subspecies identification of 175 nontuberculous mycobacteria species based on 7547 genomic profiles.</title>
        <authorList>
            <person name="Matsumoto Y."/>
            <person name="Kinjo T."/>
            <person name="Motooka D."/>
            <person name="Nabeya D."/>
            <person name="Jung N."/>
            <person name="Uechi K."/>
            <person name="Horii T."/>
            <person name="Iida T."/>
            <person name="Fujita J."/>
            <person name="Nakamura S."/>
        </authorList>
    </citation>
    <scope>NUCLEOTIDE SEQUENCE [LARGE SCALE GENOMIC DNA]</scope>
    <source>
        <strain evidence="2 3">JCM 13574</strain>
    </source>
</reference>
<proteinExistence type="predicted"/>
<sequence length="122" mass="12980">MGQTAPATYEQLKTTGSYGALWIVESDYVPAGYASCVASYGSNSPANAIGVRQHPNAAYQGFRTIPGNSEYPIIDSFYTRAFALGRVGAAKLPLSRSPRTPTTRHQTSPAMCLLSDESTTNG</sequence>
<gene>
    <name evidence="2" type="ORF">MMAD_36130</name>
</gene>
<evidence type="ECO:0000313" key="3">
    <source>
        <dbReference type="Proteomes" id="UP000466517"/>
    </source>
</evidence>
<evidence type="ECO:0000256" key="1">
    <source>
        <dbReference type="SAM" id="MobiDB-lite"/>
    </source>
</evidence>
<name>A0A7I7XJF4_9MYCO</name>